<gene>
    <name evidence="1" type="ORF">NDU88_006206</name>
</gene>
<protein>
    <submittedName>
        <fullName evidence="1">Uncharacterized protein</fullName>
    </submittedName>
</protein>
<dbReference type="EMBL" id="JANPWB010000002">
    <property type="protein sequence ID" value="KAJ1210844.1"/>
    <property type="molecule type" value="Genomic_DNA"/>
</dbReference>
<organism evidence="1 2">
    <name type="scientific">Pleurodeles waltl</name>
    <name type="common">Iberian ribbed newt</name>
    <dbReference type="NCBI Taxonomy" id="8319"/>
    <lineage>
        <taxon>Eukaryota</taxon>
        <taxon>Metazoa</taxon>
        <taxon>Chordata</taxon>
        <taxon>Craniata</taxon>
        <taxon>Vertebrata</taxon>
        <taxon>Euteleostomi</taxon>
        <taxon>Amphibia</taxon>
        <taxon>Batrachia</taxon>
        <taxon>Caudata</taxon>
        <taxon>Salamandroidea</taxon>
        <taxon>Salamandridae</taxon>
        <taxon>Pleurodelinae</taxon>
        <taxon>Pleurodeles</taxon>
    </lineage>
</organism>
<comment type="caution">
    <text evidence="1">The sequence shown here is derived from an EMBL/GenBank/DDBJ whole genome shotgun (WGS) entry which is preliminary data.</text>
</comment>
<accession>A0AAV7W9Y5</accession>
<sequence length="184" mass="19372">MASAPCEPAAREAMGVCQSKGRWSLLCRPLTAQARGTIPSVAAPSTEAESPRATPVLLSWGSSRHMPFLMPAGPEAPQPRCEGCLSISRRRQQLHPPSALALAHRISNYQCRTEECAAAPSLGRKSVVQIRVGPGCQGKSKGSPVIVVLPLARQGASRTASGLLNIVTTGSRSGSKAHLLRHLV</sequence>
<proteinExistence type="predicted"/>
<evidence type="ECO:0000313" key="2">
    <source>
        <dbReference type="Proteomes" id="UP001066276"/>
    </source>
</evidence>
<dbReference type="Proteomes" id="UP001066276">
    <property type="component" value="Chromosome 1_2"/>
</dbReference>
<reference evidence="1" key="1">
    <citation type="journal article" date="2022" name="bioRxiv">
        <title>Sequencing and chromosome-scale assembly of the giantPleurodeles waltlgenome.</title>
        <authorList>
            <person name="Brown T."/>
            <person name="Elewa A."/>
            <person name="Iarovenko S."/>
            <person name="Subramanian E."/>
            <person name="Araus A.J."/>
            <person name="Petzold A."/>
            <person name="Susuki M."/>
            <person name="Suzuki K.-i.T."/>
            <person name="Hayashi T."/>
            <person name="Toyoda A."/>
            <person name="Oliveira C."/>
            <person name="Osipova E."/>
            <person name="Leigh N.D."/>
            <person name="Simon A."/>
            <person name="Yun M.H."/>
        </authorList>
    </citation>
    <scope>NUCLEOTIDE SEQUENCE</scope>
    <source>
        <strain evidence="1">20211129_DDA</strain>
        <tissue evidence="1">Liver</tissue>
    </source>
</reference>
<name>A0AAV7W9Y5_PLEWA</name>
<keyword evidence="2" id="KW-1185">Reference proteome</keyword>
<evidence type="ECO:0000313" key="1">
    <source>
        <dbReference type="EMBL" id="KAJ1210844.1"/>
    </source>
</evidence>
<dbReference type="AlphaFoldDB" id="A0AAV7W9Y5"/>